<evidence type="ECO:0000313" key="3">
    <source>
        <dbReference type="Proteomes" id="UP001154282"/>
    </source>
</evidence>
<feature type="non-terminal residue" evidence="2">
    <location>
        <position position="97"/>
    </location>
</feature>
<evidence type="ECO:0000256" key="1">
    <source>
        <dbReference type="SAM" id="MobiDB-lite"/>
    </source>
</evidence>
<proteinExistence type="predicted"/>
<name>A0AAV0I0T0_9ROSI</name>
<protein>
    <submittedName>
        <fullName evidence="2">Uncharacterized protein</fullName>
    </submittedName>
</protein>
<organism evidence="2 3">
    <name type="scientific">Linum tenue</name>
    <dbReference type="NCBI Taxonomy" id="586396"/>
    <lineage>
        <taxon>Eukaryota</taxon>
        <taxon>Viridiplantae</taxon>
        <taxon>Streptophyta</taxon>
        <taxon>Embryophyta</taxon>
        <taxon>Tracheophyta</taxon>
        <taxon>Spermatophyta</taxon>
        <taxon>Magnoliopsida</taxon>
        <taxon>eudicotyledons</taxon>
        <taxon>Gunneridae</taxon>
        <taxon>Pentapetalae</taxon>
        <taxon>rosids</taxon>
        <taxon>fabids</taxon>
        <taxon>Malpighiales</taxon>
        <taxon>Linaceae</taxon>
        <taxon>Linum</taxon>
    </lineage>
</organism>
<reference evidence="2" key="1">
    <citation type="submission" date="2022-08" db="EMBL/GenBank/DDBJ databases">
        <authorList>
            <person name="Gutierrez-Valencia J."/>
        </authorList>
    </citation>
    <scope>NUCLEOTIDE SEQUENCE</scope>
</reference>
<comment type="caution">
    <text evidence="2">The sequence shown here is derived from an EMBL/GenBank/DDBJ whole genome shotgun (WGS) entry which is preliminary data.</text>
</comment>
<evidence type="ECO:0000313" key="2">
    <source>
        <dbReference type="EMBL" id="CAI0391202.1"/>
    </source>
</evidence>
<dbReference type="AlphaFoldDB" id="A0AAV0I0T0"/>
<keyword evidence="3" id="KW-1185">Reference proteome</keyword>
<gene>
    <name evidence="2" type="ORF">LITE_LOCUS7055</name>
</gene>
<feature type="region of interest" description="Disordered" evidence="1">
    <location>
        <begin position="1"/>
        <end position="20"/>
    </location>
</feature>
<dbReference type="Proteomes" id="UP001154282">
    <property type="component" value="Unassembled WGS sequence"/>
</dbReference>
<dbReference type="EMBL" id="CAMGYJ010000003">
    <property type="protein sequence ID" value="CAI0391202.1"/>
    <property type="molecule type" value="Genomic_DNA"/>
</dbReference>
<accession>A0AAV0I0T0</accession>
<sequence>MSKIDEGVSSEINDENQQRKKKVYLSSRCGVHQFCELIDSLCDGKKRAIEEIGFGALLHLKKHKLKLNLLEDLMMRFNVTTSELNVHGNRLSLSVDN</sequence>